<feature type="chain" id="PRO_5032669683" evidence="2">
    <location>
        <begin position="25"/>
        <end position="432"/>
    </location>
</feature>
<keyword evidence="2" id="KW-0732">Signal</keyword>
<dbReference type="SUPFAM" id="SSF48371">
    <property type="entry name" value="ARM repeat"/>
    <property type="match status" value="1"/>
</dbReference>
<dbReference type="EMBL" id="SWLB01000017">
    <property type="protein sequence ID" value="KAF3327631.1"/>
    <property type="molecule type" value="Genomic_DNA"/>
</dbReference>
<evidence type="ECO:0000256" key="2">
    <source>
        <dbReference type="SAM" id="SignalP"/>
    </source>
</evidence>
<gene>
    <name evidence="4" type="ORF">FCM35_KLT07749</name>
</gene>
<dbReference type="Gene3D" id="1.25.10.10">
    <property type="entry name" value="Leucine-rich Repeat Variant"/>
    <property type="match status" value="1"/>
</dbReference>
<feature type="domain" description="Nucleotide exchange factor Fes1" evidence="3">
    <location>
        <begin position="76"/>
        <end position="164"/>
    </location>
</feature>
<dbReference type="OrthoDB" id="10250458at2759"/>
<dbReference type="InterPro" id="IPR013918">
    <property type="entry name" value="Nucleotide_exch_fac_Fes1"/>
</dbReference>
<keyword evidence="5" id="KW-1185">Reference proteome</keyword>
<dbReference type="AlphaFoldDB" id="A0A833QTA4"/>
<dbReference type="InterPro" id="IPR016024">
    <property type="entry name" value="ARM-type_fold"/>
</dbReference>
<organism evidence="4 5">
    <name type="scientific">Carex littledalei</name>
    <dbReference type="NCBI Taxonomy" id="544730"/>
    <lineage>
        <taxon>Eukaryota</taxon>
        <taxon>Viridiplantae</taxon>
        <taxon>Streptophyta</taxon>
        <taxon>Embryophyta</taxon>
        <taxon>Tracheophyta</taxon>
        <taxon>Spermatophyta</taxon>
        <taxon>Magnoliopsida</taxon>
        <taxon>Liliopsida</taxon>
        <taxon>Poales</taxon>
        <taxon>Cyperaceae</taxon>
        <taxon>Cyperoideae</taxon>
        <taxon>Cariceae</taxon>
        <taxon>Carex</taxon>
        <taxon>Carex subgen. Euthyceras</taxon>
    </lineage>
</organism>
<accession>A0A833QTA4</accession>
<evidence type="ECO:0000256" key="1">
    <source>
        <dbReference type="SAM" id="MobiDB-lite"/>
    </source>
</evidence>
<name>A0A833QTA4_9POAL</name>
<dbReference type="InterPro" id="IPR011989">
    <property type="entry name" value="ARM-like"/>
</dbReference>
<reference evidence="4" key="1">
    <citation type="submission" date="2020-01" db="EMBL/GenBank/DDBJ databases">
        <title>Genome sequence of Kobresia littledalei, the first chromosome-level genome in the family Cyperaceae.</title>
        <authorList>
            <person name="Qu G."/>
        </authorList>
    </citation>
    <scope>NUCLEOTIDE SEQUENCE</scope>
    <source>
        <strain evidence="4">C.B.Clarke</strain>
        <tissue evidence="4">Leaf</tissue>
    </source>
</reference>
<sequence length="432" mass="48382">MAIGRNKAQVPILLSIIFILVLQSGHPLAALEKENSSNSSVSWSIGRDTNDLRKGSESTESLEEDGDEFTGGFSTLDSMLQWAIGHSDPAKLKEKAEYTEKLSPEELLSKQSDIKELMEKLKMPSDAELMKIAIADLNNSSSSPQERLHALSELLVLVEPIDNAIVDMDKLGGLEAVIKELEDIESDIRTTSAWVLGKASQNNPLVQNQILGYGALTRLMKMVHSSYTEEAAKAFYAISALIRNNEIGQELFYLEGGTILLQDMLRNSSIDTRLQKKVVFLVADLADYQANLRSASGDNNSLVLSLLSNRFFLKSVVDLSVKPDLDLQEKVLMAVRSLLHLASTEARELKEFCSLDQVLETIRVQLEALTSDEDLADFARDVETLRREVQSLFHQKLEQVPFLVHLRLFLVRDSYRVDWCLLLSQHYITTNL</sequence>
<evidence type="ECO:0000313" key="5">
    <source>
        <dbReference type="Proteomes" id="UP000623129"/>
    </source>
</evidence>
<evidence type="ECO:0000313" key="4">
    <source>
        <dbReference type="EMBL" id="KAF3327631.1"/>
    </source>
</evidence>
<feature type="signal peptide" evidence="2">
    <location>
        <begin position="1"/>
        <end position="24"/>
    </location>
</feature>
<dbReference type="PANTHER" id="PTHR19316">
    <property type="entry name" value="PROTEIN FOLDING REGULATOR"/>
    <property type="match status" value="1"/>
</dbReference>
<evidence type="ECO:0000259" key="3">
    <source>
        <dbReference type="Pfam" id="PF08609"/>
    </source>
</evidence>
<dbReference type="Pfam" id="PF08609">
    <property type="entry name" value="Fes1"/>
    <property type="match status" value="1"/>
</dbReference>
<dbReference type="GO" id="GO:0005783">
    <property type="term" value="C:endoplasmic reticulum"/>
    <property type="evidence" value="ECO:0007669"/>
    <property type="project" value="TreeGrafter"/>
</dbReference>
<dbReference type="Proteomes" id="UP000623129">
    <property type="component" value="Unassembled WGS sequence"/>
</dbReference>
<dbReference type="PANTHER" id="PTHR19316:SF32">
    <property type="entry name" value="ARM REPEAT SUPERFAMILY PROTEIN"/>
    <property type="match status" value="1"/>
</dbReference>
<dbReference type="GO" id="GO:0000774">
    <property type="term" value="F:adenyl-nucleotide exchange factor activity"/>
    <property type="evidence" value="ECO:0007669"/>
    <property type="project" value="TreeGrafter"/>
</dbReference>
<comment type="caution">
    <text evidence="4">The sequence shown here is derived from an EMBL/GenBank/DDBJ whole genome shotgun (WGS) entry which is preliminary data.</text>
</comment>
<proteinExistence type="predicted"/>
<dbReference type="InterPro" id="IPR050693">
    <property type="entry name" value="Hsp70_NEF-Inhibitors"/>
</dbReference>
<feature type="compositionally biased region" description="Basic and acidic residues" evidence="1">
    <location>
        <begin position="48"/>
        <end position="57"/>
    </location>
</feature>
<protein>
    <submittedName>
        <fullName evidence="4">Hsp70 nucleotide exchange factor FES1 isoform X1</fullName>
    </submittedName>
</protein>
<feature type="region of interest" description="Disordered" evidence="1">
    <location>
        <begin position="39"/>
        <end position="67"/>
    </location>
</feature>